<keyword evidence="1" id="KW-0812">Transmembrane</keyword>
<dbReference type="EMBL" id="JAFMOY010000056">
    <property type="protein sequence ID" value="MBU9843509.1"/>
    <property type="molecule type" value="Genomic_DNA"/>
</dbReference>
<dbReference type="InterPro" id="IPR025489">
    <property type="entry name" value="DUF4381"/>
</dbReference>
<dbReference type="Proteomes" id="UP000739284">
    <property type="component" value="Unassembled WGS sequence"/>
</dbReference>
<reference evidence="2 3" key="1">
    <citation type="submission" date="2021-03" db="EMBL/GenBank/DDBJ databases">
        <title>Five novel Rahnella species.</title>
        <authorList>
            <person name="Brady C."/>
            <person name="Asselin J."/>
            <person name="Beer S."/>
            <person name="Bruberg M.B."/>
            <person name="Crampton B."/>
            <person name="Venter S."/>
            <person name="Arnold D."/>
            <person name="Denman S."/>
        </authorList>
    </citation>
    <scope>NUCLEOTIDE SEQUENCE [LARGE SCALE GENOMIC DNA]</scope>
    <source>
        <strain evidence="2 3">FRB 231</strain>
    </source>
</reference>
<sequence>MLEKGFSVPDLFQPALPGRFSWFPLPPGWYVLAALLAAILLIFLFYRFARWRRNLWRRQALAALRQPQDADGWLELIKRILLMHQPRDVVSQWLTPEQLLQEVAIDAYLRQLLSDRYCQPDNALDGQQNARLQSQLKNWLEKLPDV</sequence>
<keyword evidence="1" id="KW-1133">Transmembrane helix</keyword>
<comment type="caution">
    <text evidence="2">The sequence shown here is derived from an EMBL/GenBank/DDBJ whole genome shotgun (WGS) entry which is preliminary data.</text>
</comment>
<proteinExistence type="predicted"/>
<feature type="transmembrane region" description="Helical" evidence="1">
    <location>
        <begin position="29"/>
        <end position="49"/>
    </location>
</feature>
<keyword evidence="1" id="KW-0472">Membrane</keyword>
<name>A0ABS6L996_9GAMM</name>
<gene>
    <name evidence="2" type="ORF">J1784_00280</name>
</gene>
<dbReference type="RefSeq" id="WP_217147582.1">
    <property type="nucleotide sequence ID" value="NZ_JAFMOY010000056.1"/>
</dbReference>
<dbReference type="Pfam" id="PF14316">
    <property type="entry name" value="DUF4381"/>
    <property type="match status" value="1"/>
</dbReference>
<evidence type="ECO:0000256" key="1">
    <source>
        <dbReference type="SAM" id="Phobius"/>
    </source>
</evidence>
<evidence type="ECO:0000313" key="3">
    <source>
        <dbReference type="Proteomes" id="UP000739284"/>
    </source>
</evidence>
<protein>
    <submittedName>
        <fullName evidence="2">DUF4381 domain-containing protein</fullName>
    </submittedName>
</protein>
<organism evidence="2 3">
    <name type="scientific">Rahnella ecdela</name>
    <dbReference type="NCBI Taxonomy" id="2816250"/>
    <lineage>
        <taxon>Bacteria</taxon>
        <taxon>Pseudomonadati</taxon>
        <taxon>Pseudomonadota</taxon>
        <taxon>Gammaproteobacteria</taxon>
        <taxon>Enterobacterales</taxon>
        <taxon>Yersiniaceae</taxon>
        <taxon>Rahnella</taxon>
    </lineage>
</organism>
<accession>A0ABS6L996</accession>
<keyword evidence="3" id="KW-1185">Reference proteome</keyword>
<evidence type="ECO:0000313" key="2">
    <source>
        <dbReference type="EMBL" id="MBU9843509.1"/>
    </source>
</evidence>